<reference evidence="2 3" key="1">
    <citation type="submission" date="2024-09" db="EMBL/GenBank/DDBJ databases">
        <authorList>
            <person name="Sun Q."/>
            <person name="Mori K."/>
        </authorList>
    </citation>
    <scope>NUCLEOTIDE SEQUENCE [LARGE SCALE GENOMIC DNA]</scope>
    <source>
        <strain evidence="2 3">CCM 7904</strain>
    </source>
</reference>
<name>A0ABV6CJY9_9RHOB</name>
<feature type="transmembrane region" description="Helical" evidence="1">
    <location>
        <begin position="209"/>
        <end position="227"/>
    </location>
</feature>
<feature type="transmembrane region" description="Helical" evidence="1">
    <location>
        <begin position="239"/>
        <end position="269"/>
    </location>
</feature>
<dbReference type="Proteomes" id="UP001589795">
    <property type="component" value="Unassembled WGS sequence"/>
</dbReference>
<feature type="transmembrane region" description="Helical" evidence="1">
    <location>
        <begin position="85"/>
        <end position="104"/>
    </location>
</feature>
<feature type="transmembrane region" description="Helical" evidence="1">
    <location>
        <begin position="29"/>
        <end position="52"/>
    </location>
</feature>
<proteinExistence type="predicted"/>
<accession>A0ABV6CJY9</accession>
<feature type="transmembrane region" description="Helical" evidence="1">
    <location>
        <begin position="152"/>
        <end position="171"/>
    </location>
</feature>
<keyword evidence="1" id="KW-0472">Membrane</keyword>
<evidence type="ECO:0000256" key="1">
    <source>
        <dbReference type="SAM" id="Phobius"/>
    </source>
</evidence>
<feature type="transmembrane region" description="Helical" evidence="1">
    <location>
        <begin position="6"/>
        <end position="22"/>
    </location>
</feature>
<feature type="transmembrane region" description="Helical" evidence="1">
    <location>
        <begin position="124"/>
        <end position="145"/>
    </location>
</feature>
<keyword evidence="3" id="KW-1185">Reference proteome</keyword>
<keyword evidence="1" id="KW-1133">Transmembrane helix</keyword>
<organism evidence="2 3">
    <name type="scientific">Paracoccus rhizosphaerae</name>
    <dbReference type="NCBI Taxonomy" id="1133347"/>
    <lineage>
        <taxon>Bacteria</taxon>
        <taxon>Pseudomonadati</taxon>
        <taxon>Pseudomonadota</taxon>
        <taxon>Alphaproteobacteria</taxon>
        <taxon>Rhodobacterales</taxon>
        <taxon>Paracoccaceae</taxon>
        <taxon>Paracoccus</taxon>
    </lineage>
</organism>
<feature type="transmembrane region" description="Helical" evidence="1">
    <location>
        <begin position="275"/>
        <end position="293"/>
    </location>
</feature>
<gene>
    <name evidence="2" type="ORF">ACFFIZ_08140</name>
</gene>
<feature type="transmembrane region" description="Helical" evidence="1">
    <location>
        <begin position="58"/>
        <end position="73"/>
    </location>
</feature>
<feature type="transmembrane region" description="Helical" evidence="1">
    <location>
        <begin position="364"/>
        <end position="393"/>
    </location>
</feature>
<protein>
    <recommendedName>
        <fullName evidence="4">O-antigen ligase like membrane protein</fullName>
    </recommendedName>
</protein>
<dbReference type="EMBL" id="JBHLWQ010000067">
    <property type="protein sequence ID" value="MFC0200291.1"/>
    <property type="molecule type" value="Genomic_DNA"/>
</dbReference>
<evidence type="ECO:0008006" key="4">
    <source>
        <dbReference type="Google" id="ProtNLM"/>
    </source>
</evidence>
<dbReference type="RefSeq" id="WP_265507541.1">
    <property type="nucleotide sequence ID" value="NZ_JAOTBE010000035.1"/>
</dbReference>
<keyword evidence="1" id="KW-0812">Transmembrane</keyword>
<sequence length="465" mass="50700">MGNSLSLMMLVLWPAVAAVLFSQLPHRGAIIWTILAGYLLLPPVVGIDLPLLPTVDKHGIPAIAALVGALALRSQSPLHWQRLEWWVLALVALALVTPVVTMATNPEPLIVGITYRPGLGLFDAVNGVIGAMVMLLPFLLGYMVLSSTDGVRTWMTALLLAGLAYSLPMLLEVRMSPQLNVWIYGFFAHDFIQSIRYGGYRPMVFLEHGLWVALFGFMAVIAATLHLREGNARLRLRNGAVLAYLLVVLFLCKSAASLIYAVLLVPIVLLAPPVWQVRLAALLALTVLVYPLLRWLDLFPVDAIRDLAMSFDAERGRSLEFRFANEDLLLERASQKPLAGWGGWGRNLDIDPISGRFVTVSDGYWVIMMTISGIVGYVATFGLLCGSLIRLWIAVRISTIDRWTAGLALMMAANLVDLVPNATVTPLTWLSLGALAGLAARGATVPQDATAPRVADRPRMRTVIG</sequence>
<comment type="caution">
    <text evidence="2">The sequence shown here is derived from an EMBL/GenBank/DDBJ whole genome shotgun (WGS) entry which is preliminary data.</text>
</comment>
<evidence type="ECO:0000313" key="3">
    <source>
        <dbReference type="Proteomes" id="UP001589795"/>
    </source>
</evidence>
<evidence type="ECO:0000313" key="2">
    <source>
        <dbReference type="EMBL" id="MFC0200291.1"/>
    </source>
</evidence>